<proteinExistence type="predicted"/>
<dbReference type="EMBL" id="BQXS01007040">
    <property type="protein sequence ID" value="GKT24815.1"/>
    <property type="molecule type" value="Genomic_DNA"/>
</dbReference>
<reference evidence="1" key="1">
    <citation type="submission" date="2022-03" db="EMBL/GenBank/DDBJ databases">
        <title>Draft genome sequence of Aduncisulcus paluster, a free-living microaerophilic Fornicata.</title>
        <authorList>
            <person name="Yuyama I."/>
            <person name="Kume K."/>
            <person name="Tamura T."/>
            <person name="Inagaki Y."/>
            <person name="Hashimoto T."/>
        </authorList>
    </citation>
    <scope>NUCLEOTIDE SEQUENCE</scope>
    <source>
        <strain evidence="1">NY0171</strain>
    </source>
</reference>
<organism evidence="1 2">
    <name type="scientific">Aduncisulcus paluster</name>
    <dbReference type="NCBI Taxonomy" id="2918883"/>
    <lineage>
        <taxon>Eukaryota</taxon>
        <taxon>Metamonada</taxon>
        <taxon>Carpediemonas-like organisms</taxon>
        <taxon>Aduncisulcus</taxon>
    </lineage>
</organism>
<sequence length="76" mass="8038">MPGASANGRFAYRPITSVAITDASAVAVNTAPKSMPVADSMPGFTAISVPLRPRPTLLFYVLTEVYPVHSNAFNTL</sequence>
<keyword evidence="2" id="KW-1185">Reference proteome</keyword>
<evidence type="ECO:0000313" key="1">
    <source>
        <dbReference type="EMBL" id="GKT24815.1"/>
    </source>
</evidence>
<feature type="non-terminal residue" evidence="1">
    <location>
        <position position="76"/>
    </location>
</feature>
<comment type="caution">
    <text evidence="1">The sequence shown here is derived from an EMBL/GenBank/DDBJ whole genome shotgun (WGS) entry which is preliminary data.</text>
</comment>
<gene>
    <name evidence="1" type="ORF">ADUPG1_004611</name>
</gene>
<evidence type="ECO:0000313" key="2">
    <source>
        <dbReference type="Proteomes" id="UP001057375"/>
    </source>
</evidence>
<protein>
    <submittedName>
        <fullName evidence="1">Uncharacterized protein</fullName>
    </submittedName>
</protein>
<name>A0ABQ5K0W7_9EUKA</name>
<accession>A0ABQ5K0W7</accession>
<dbReference type="Proteomes" id="UP001057375">
    <property type="component" value="Unassembled WGS sequence"/>
</dbReference>